<dbReference type="InterPro" id="IPR013570">
    <property type="entry name" value="Tscrpt_reg_YsiA_C"/>
</dbReference>
<dbReference type="PROSITE" id="PS01081">
    <property type="entry name" value="HTH_TETR_1"/>
    <property type="match status" value="1"/>
</dbReference>
<evidence type="ECO:0000313" key="5">
    <source>
        <dbReference type="Proteomes" id="UP000198304"/>
    </source>
</evidence>
<dbReference type="InterPro" id="IPR001647">
    <property type="entry name" value="HTH_TetR"/>
</dbReference>
<dbReference type="SUPFAM" id="SSF48498">
    <property type="entry name" value="Tetracyclin repressor-like, C-terminal domain"/>
    <property type="match status" value="1"/>
</dbReference>
<accession>A0A239C2G0</accession>
<dbReference type="PRINTS" id="PR00455">
    <property type="entry name" value="HTHTETR"/>
</dbReference>
<proteinExistence type="predicted"/>
<dbReference type="InterPro" id="IPR050109">
    <property type="entry name" value="HTH-type_TetR-like_transc_reg"/>
</dbReference>
<dbReference type="RefSeq" id="WP_089282018.1">
    <property type="nucleotide sequence ID" value="NZ_FZOJ01000004.1"/>
</dbReference>
<dbReference type="Gene3D" id="1.10.357.10">
    <property type="entry name" value="Tetracycline Repressor, domain 2"/>
    <property type="match status" value="1"/>
</dbReference>
<dbReference type="EMBL" id="FZOJ01000004">
    <property type="protein sequence ID" value="SNS13821.1"/>
    <property type="molecule type" value="Genomic_DNA"/>
</dbReference>
<gene>
    <name evidence="4" type="ORF">SAMN05446037_1004251</name>
</gene>
<sequence length="203" mass="23446">MVVSLLHRKERIILSTIEVINELGIQGLSTREIAKREGISEGTIFKHFQSKNQLLLAVLDYYSQYDSDIVKSINLKNLEPIDAILYFVDAYATYYESYPAITVISQSYDVLSYNPKLTNKIKDIFLGRIKTMETLVKEGQTLGEIHPNADAEKLASMILGSFRIICLKWRMEEYKFPLKEYILSALKMLLDEFITEPHEKNLK</sequence>
<evidence type="ECO:0000313" key="4">
    <source>
        <dbReference type="EMBL" id="SNS13821.1"/>
    </source>
</evidence>
<dbReference type="PANTHER" id="PTHR30328:SF54">
    <property type="entry name" value="HTH-TYPE TRANSCRIPTIONAL REPRESSOR SCO4008"/>
    <property type="match status" value="1"/>
</dbReference>
<keyword evidence="1 2" id="KW-0238">DNA-binding</keyword>
<dbReference type="GO" id="GO:0006355">
    <property type="term" value="P:regulation of DNA-templated transcription"/>
    <property type="evidence" value="ECO:0007669"/>
    <property type="project" value="UniProtKB-ARBA"/>
</dbReference>
<name>A0A239C2G0_9FIRM</name>
<dbReference type="OrthoDB" id="13453at2"/>
<dbReference type="SUPFAM" id="SSF46689">
    <property type="entry name" value="Homeodomain-like"/>
    <property type="match status" value="1"/>
</dbReference>
<dbReference type="AlphaFoldDB" id="A0A239C2G0"/>
<keyword evidence="5" id="KW-1185">Reference proteome</keyword>
<evidence type="ECO:0000259" key="3">
    <source>
        <dbReference type="PROSITE" id="PS50977"/>
    </source>
</evidence>
<protein>
    <submittedName>
        <fullName evidence="4">Transcriptional regulator, TetR family</fullName>
    </submittedName>
</protein>
<dbReference type="InterPro" id="IPR009057">
    <property type="entry name" value="Homeodomain-like_sf"/>
</dbReference>
<dbReference type="InterPro" id="IPR023772">
    <property type="entry name" value="DNA-bd_HTH_TetR-type_CS"/>
</dbReference>
<dbReference type="PROSITE" id="PS50977">
    <property type="entry name" value="HTH_TETR_2"/>
    <property type="match status" value="1"/>
</dbReference>
<dbReference type="Gene3D" id="1.10.10.60">
    <property type="entry name" value="Homeodomain-like"/>
    <property type="match status" value="1"/>
</dbReference>
<evidence type="ECO:0000256" key="1">
    <source>
        <dbReference type="ARBA" id="ARBA00023125"/>
    </source>
</evidence>
<feature type="domain" description="HTH tetR-type" evidence="3">
    <location>
        <begin position="6"/>
        <end position="66"/>
    </location>
</feature>
<dbReference type="GO" id="GO:0003677">
    <property type="term" value="F:DNA binding"/>
    <property type="evidence" value="ECO:0007669"/>
    <property type="project" value="UniProtKB-UniRule"/>
</dbReference>
<reference evidence="4 5" key="1">
    <citation type="submission" date="2017-06" db="EMBL/GenBank/DDBJ databases">
        <authorList>
            <person name="Kim H.J."/>
            <person name="Triplett B.A."/>
        </authorList>
    </citation>
    <scope>NUCLEOTIDE SEQUENCE [LARGE SCALE GENOMIC DNA]</scope>
    <source>
        <strain evidence="4 5">SCA</strain>
    </source>
</reference>
<dbReference type="PANTHER" id="PTHR30328">
    <property type="entry name" value="TRANSCRIPTIONAL REPRESSOR"/>
    <property type="match status" value="1"/>
</dbReference>
<dbReference type="InterPro" id="IPR036271">
    <property type="entry name" value="Tet_transcr_reg_TetR-rel_C_sf"/>
</dbReference>
<dbReference type="Pfam" id="PF00440">
    <property type="entry name" value="TetR_N"/>
    <property type="match status" value="1"/>
</dbReference>
<dbReference type="Proteomes" id="UP000198304">
    <property type="component" value="Unassembled WGS sequence"/>
</dbReference>
<organism evidence="4 5">
    <name type="scientific">Anaerovirgula multivorans</name>
    <dbReference type="NCBI Taxonomy" id="312168"/>
    <lineage>
        <taxon>Bacteria</taxon>
        <taxon>Bacillati</taxon>
        <taxon>Bacillota</taxon>
        <taxon>Clostridia</taxon>
        <taxon>Peptostreptococcales</taxon>
        <taxon>Natronincolaceae</taxon>
        <taxon>Anaerovirgula</taxon>
    </lineage>
</organism>
<evidence type="ECO:0000256" key="2">
    <source>
        <dbReference type="PROSITE-ProRule" id="PRU00335"/>
    </source>
</evidence>
<feature type="DNA-binding region" description="H-T-H motif" evidence="2">
    <location>
        <begin position="29"/>
        <end position="48"/>
    </location>
</feature>
<dbReference type="Pfam" id="PF08359">
    <property type="entry name" value="TetR_C_4"/>
    <property type="match status" value="1"/>
</dbReference>